<dbReference type="InterPro" id="IPR009019">
    <property type="entry name" value="KH_sf_prok-type"/>
</dbReference>
<keyword evidence="2" id="KW-0694">RNA-binding</keyword>
<evidence type="ECO:0000256" key="4">
    <source>
        <dbReference type="ARBA" id="ARBA00023274"/>
    </source>
</evidence>
<geneLocation type="plastid" evidence="9"/>
<keyword evidence="9" id="KW-0150">Chloroplast</keyword>
<evidence type="ECO:0000259" key="8">
    <source>
        <dbReference type="Pfam" id="PF00189"/>
    </source>
</evidence>
<dbReference type="GO" id="GO:0022627">
    <property type="term" value="C:cytosolic small ribosomal subunit"/>
    <property type="evidence" value="ECO:0007669"/>
    <property type="project" value="TreeGrafter"/>
</dbReference>
<evidence type="ECO:0000256" key="2">
    <source>
        <dbReference type="ARBA" id="ARBA00022884"/>
    </source>
</evidence>
<sequence>MGQKINPLGFRLGTTQNHYSIWFKQPKKYCEGLQEDQKIRDCITNYIDNQRVSRVDAMTDCISRIQIEKGIDGVKVTIYMGKPQFLTEDKPPKSKELKGKKSQKEKKRKELNETRIKELKGNVEKVLHCENQKLKISIRKIRKPYGDPKIIAEFLANQLKSRISFRKAMQKTIELAADKEEGCAKGIQVQIAGRIEGKEIARVEWLRKGRVSLQTIRTKIHFCSTTVRTIHGVLGIKIWVSK</sequence>
<evidence type="ECO:0000256" key="1">
    <source>
        <dbReference type="ARBA" id="ARBA00010761"/>
    </source>
</evidence>
<dbReference type="InterPro" id="IPR015946">
    <property type="entry name" value="KH_dom-like_a/b"/>
</dbReference>
<dbReference type="CDD" id="cd02412">
    <property type="entry name" value="KH-II_30S_S3"/>
    <property type="match status" value="1"/>
</dbReference>
<accession>B7T321</accession>
<keyword evidence="9" id="KW-0934">Plastid</keyword>
<keyword evidence="3 9" id="KW-0689">Ribosomal protein</keyword>
<dbReference type="GO" id="GO:0003723">
    <property type="term" value="F:RNA binding"/>
    <property type="evidence" value="ECO:0007669"/>
    <property type="project" value="UniProtKB-KW"/>
</dbReference>
<dbReference type="RefSeq" id="YP_003933892.1">
    <property type="nucleotide sequence ID" value="NC_014569.1"/>
</dbReference>
<feature type="compositionally biased region" description="Basic and acidic residues" evidence="7">
    <location>
        <begin position="88"/>
        <end position="99"/>
    </location>
</feature>
<reference evidence="10" key="2">
    <citation type="journal article" date="2011" name="Mol. Biol. Evol.">
        <title>Extreme reconfiguration of plastid genomes in the angiosperm family Geraniaceae: rearrangements, repeats, and codon usage.</title>
        <authorList>
            <person name="Guisinger M.M."/>
            <person name="Kuehl J.V."/>
            <person name="Boore J.L."/>
            <person name="Jansen R.K."/>
        </authorList>
    </citation>
    <scope>NUCLEOTIDE SEQUENCE [LARGE SCALE GENOMIC DNA]</scope>
</reference>
<proteinExistence type="inferred from homology"/>
<dbReference type="GO" id="GO:0003735">
    <property type="term" value="F:structural constituent of ribosome"/>
    <property type="evidence" value="ECO:0007669"/>
    <property type="project" value="InterPro"/>
</dbReference>
<dbReference type="InterPro" id="IPR036419">
    <property type="entry name" value="Ribosomal_S3_C_sf"/>
</dbReference>
<dbReference type="EMBL" id="EU922160">
    <property type="protein sequence ID" value="ACH47266.1"/>
    <property type="molecule type" value="Genomic_DNA"/>
</dbReference>
<protein>
    <recommendedName>
        <fullName evidence="5">Small ribosomal subunit protein uS3c</fullName>
    </recommendedName>
    <alternativeName>
        <fullName evidence="6">30S ribosomal protein S3, chloroplastic</fullName>
    </alternativeName>
</protein>
<organism evidence="9">
    <name type="scientific">Erodium texanum</name>
    <name type="common">Texas stork's bill</name>
    <dbReference type="NCBI Taxonomy" id="28960"/>
    <lineage>
        <taxon>Eukaryota</taxon>
        <taxon>Viridiplantae</taxon>
        <taxon>Streptophyta</taxon>
        <taxon>Embryophyta</taxon>
        <taxon>Tracheophyta</taxon>
        <taxon>Spermatophyta</taxon>
        <taxon>Magnoliopsida</taxon>
        <taxon>eudicotyledons</taxon>
        <taxon>Gunneridae</taxon>
        <taxon>Pentapetalae</taxon>
        <taxon>rosids</taxon>
        <taxon>malvids</taxon>
        <taxon>Geraniales</taxon>
        <taxon>Geraniaceae</taxon>
        <taxon>Erodium</taxon>
    </lineage>
</organism>
<evidence type="ECO:0000313" key="10">
    <source>
        <dbReference type="EMBL" id="ADJ66290.1"/>
    </source>
</evidence>
<evidence type="ECO:0000256" key="7">
    <source>
        <dbReference type="SAM" id="MobiDB-lite"/>
    </source>
</evidence>
<dbReference type="GO" id="GO:0006412">
    <property type="term" value="P:translation"/>
    <property type="evidence" value="ECO:0007669"/>
    <property type="project" value="InterPro"/>
</dbReference>
<dbReference type="PANTHER" id="PTHR11760:SF19">
    <property type="entry name" value="SMALL RIBOSOMAL SUBUNIT PROTEIN US3C"/>
    <property type="match status" value="1"/>
</dbReference>
<dbReference type="HAMAP" id="MF_01309_B">
    <property type="entry name" value="Ribosomal_uS3_B"/>
    <property type="match status" value="1"/>
</dbReference>
<dbReference type="EMBL" id="HM125536">
    <property type="protein sequence ID" value="ADJ66290.1"/>
    <property type="molecule type" value="Genomic_DNA"/>
</dbReference>
<reference evidence="9" key="1">
    <citation type="journal article" date="2008" name="Proc. Natl. Acad. Sci. U.S.A.">
        <title>Genome-wide analyses of Geraniaceae plastid DNA reveal unprecedented patterns of increased nucleotide substitutions.</title>
        <authorList>
            <person name="Guisinger M.M."/>
            <person name="Kuehl J.V."/>
            <person name="Boore J.L."/>
            <person name="Jansen R.K."/>
        </authorList>
    </citation>
    <scope>NUCLEOTIDE SEQUENCE</scope>
</reference>
<feature type="region of interest" description="Disordered" evidence="7">
    <location>
        <begin position="88"/>
        <end position="112"/>
    </location>
</feature>
<feature type="domain" description="Small ribosomal subunit protein uS3 C-terminal" evidence="8">
    <location>
        <begin position="155"/>
        <end position="240"/>
    </location>
</feature>
<name>B7T321_EROTE</name>
<dbReference type="AlphaFoldDB" id="B7T321"/>
<evidence type="ECO:0000256" key="5">
    <source>
        <dbReference type="ARBA" id="ARBA00035154"/>
    </source>
</evidence>
<evidence type="ECO:0000313" key="9">
    <source>
        <dbReference type="EMBL" id="ACH47266.1"/>
    </source>
</evidence>
<dbReference type="Gene3D" id="3.30.300.20">
    <property type="match status" value="1"/>
</dbReference>
<dbReference type="PANTHER" id="PTHR11760">
    <property type="entry name" value="30S/40S RIBOSOMAL PROTEIN S3"/>
    <property type="match status" value="1"/>
</dbReference>
<dbReference type="Gene3D" id="3.30.1140.32">
    <property type="entry name" value="Ribosomal protein S3, C-terminal domain"/>
    <property type="match status" value="1"/>
</dbReference>
<comment type="similarity">
    <text evidence="1">Belongs to the universal ribosomal protein uS3 family.</text>
</comment>
<evidence type="ECO:0000256" key="6">
    <source>
        <dbReference type="ARBA" id="ARBA00035473"/>
    </source>
</evidence>
<dbReference type="InterPro" id="IPR005704">
    <property type="entry name" value="Ribosomal_uS3_bac-typ"/>
</dbReference>
<evidence type="ECO:0000256" key="3">
    <source>
        <dbReference type="ARBA" id="ARBA00022980"/>
    </source>
</evidence>
<dbReference type="GeneID" id="9829529"/>
<dbReference type="Pfam" id="PF00189">
    <property type="entry name" value="Ribosomal_S3_C"/>
    <property type="match status" value="1"/>
</dbReference>
<keyword evidence="4" id="KW-0687">Ribonucleoprotein</keyword>
<dbReference type="NCBIfam" id="TIGR01009">
    <property type="entry name" value="rpsC_bact"/>
    <property type="match status" value="1"/>
</dbReference>
<dbReference type="InterPro" id="IPR001351">
    <property type="entry name" value="Ribosomal_uS3_C"/>
</dbReference>
<dbReference type="SUPFAM" id="SSF54814">
    <property type="entry name" value="Prokaryotic type KH domain (KH-domain type II)"/>
    <property type="match status" value="1"/>
</dbReference>
<gene>
    <name evidence="9" type="primary">rps3</name>
</gene>
<dbReference type="InterPro" id="IPR057258">
    <property type="entry name" value="Ribosomal_uS3"/>
</dbReference>
<dbReference type="SUPFAM" id="SSF54821">
    <property type="entry name" value="Ribosomal protein S3 C-terminal domain"/>
    <property type="match status" value="1"/>
</dbReference>